<name>A0ABY7A441_9PSED</name>
<dbReference type="InterPro" id="IPR002560">
    <property type="entry name" value="Transposase_DDE"/>
</dbReference>
<dbReference type="InterPro" id="IPR032877">
    <property type="entry name" value="Transposase_HTH"/>
</dbReference>
<feature type="domain" description="Transposase IS204/IS1001/IS1096/IS1165 zinc-finger" evidence="3">
    <location>
        <begin position="44"/>
        <end position="88"/>
    </location>
</feature>
<evidence type="ECO:0000259" key="2">
    <source>
        <dbReference type="Pfam" id="PF13542"/>
    </source>
</evidence>
<dbReference type="Pfam" id="PF13542">
    <property type="entry name" value="HTH_Tnp_ISL3"/>
    <property type="match status" value="1"/>
</dbReference>
<accession>A0ABY7A441</accession>
<dbReference type="Proteomes" id="UP001163624">
    <property type="component" value="Chromosome"/>
</dbReference>
<reference evidence="4" key="1">
    <citation type="submission" date="2022-11" db="EMBL/GenBank/DDBJ databases">
        <title>Pseudomonas triclosanedens sp. nov., a triclosan degrader isolated from activated sludge.</title>
        <authorList>
            <person name="Yin Y."/>
            <person name="Lu Z."/>
        </authorList>
    </citation>
    <scope>NUCLEOTIDE SEQUENCE</scope>
    <source>
        <strain evidence="4">ZM23</strain>
    </source>
</reference>
<evidence type="ECO:0000313" key="5">
    <source>
        <dbReference type="Proteomes" id="UP001163624"/>
    </source>
</evidence>
<proteinExistence type="predicted"/>
<dbReference type="Pfam" id="PF01610">
    <property type="entry name" value="DDE_Tnp_ISL3"/>
    <property type="match status" value="1"/>
</dbReference>
<dbReference type="Pfam" id="PF14690">
    <property type="entry name" value="Zn_ribbon_ISL3"/>
    <property type="match status" value="1"/>
</dbReference>
<evidence type="ECO:0000313" key="4">
    <source>
        <dbReference type="EMBL" id="WAI50889.1"/>
    </source>
</evidence>
<dbReference type="PANTHER" id="PTHR33498:SF1">
    <property type="entry name" value="TRANSPOSASE FOR INSERTION SEQUENCE ELEMENT IS1557"/>
    <property type="match status" value="1"/>
</dbReference>
<dbReference type="InterPro" id="IPR047951">
    <property type="entry name" value="Transpos_ISL3"/>
</dbReference>
<evidence type="ECO:0000259" key="3">
    <source>
        <dbReference type="Pfam" id="PF14690"/>
    </source>
</evidence>
<organism evidence="4 5">
    <name type="scientific">Pseudomonas triclosanedens</name>
    <dbReference type="NCBI Taxonomy" id="2961893"/>
    <lineage>
        <taxon>Bacteria</taxon>
        <taxon>Pseudomonadati</taxon>
        <taxon>Pseudomonadota</taxon>
        <taxon>Gammaproteobacteria</taxon>
        <taxon>Pseudomonadales</taxon>
        <taxon>Pseudomonadaceae</taxon>
        <taxon>Pseudomonas</taxon>
    </lineage>
</organism>
<dbReference type="EMBL" id="CP113432">
    <property type="protein sequence ID" value="WAI50889.1"/>
    <property type="molecule type" value="Genomic_DNA"/>
</dbReference>
<dbReference type="PANTHER" id="PTHR33498">
    <property type="entry name" value="TRANSPOSASE FOR INSERTION SEQUENCE ELEMENT IS1557"/>
    <property type="match status" value="1"/>
</dbReference>
<protein>
    <submittedName>
        <fullName evidence="4">ISL3 family transposase</fullName>
    </submittedName>
</protein>
<feature type="domain" description="Transposase IS204/IS1001/IS1096/IS1165 helix-turn-helix" evidence="2">
    <location>
        <begin position="95"/>
        <end position="144"/>
    </location>
</feature>
<dbReference type="NCBIfam" id="NF033550">
    <property type="entry name" value="transpos_ISL3"/>
    <property type="match status" value="1"/>
</dbReference>
<evidence type="ECO:0000259" key="1">
    <source>
        <dbReference type="Pfam" id="PF01610"/>
    </source>
</evidence>
<gene>
    <name evidence="4" type="ORF">OU419_06435</name>
</gene>
<sequence>MNNQIETLFTTALGLQSPWEVVSVELNTGKRRIDFQVAYGAKGASCPACAMEHQLIHDRIERSWRHLDFFQFEAWLHAEVPRVRCSGCGKTTQLPVPWAREGSGFTLLFEALGLSLCRELPVSQAARQMRVSAKRLWRRVHHYVTAARTQDDMSGVRHVGIDETSVKRGHEYITLVHDLQARRLLFACPGRDHTTIEAFATELRAHGGDPDAVAHVCIDMSAAYTKGVGQALPNAQVSYDRFHVVALANAAMDEVRREEMRASAAAVREALGTHDKKALRQLLWGMRKDAAQWTPAQLNAMHWLQRTNLKSARAWRLKQALRHLYREAANSNSEPFAQQALTKWMSWARRCRLEPFKRLAQTLKTHLGGVVRGMLDGRSNAYVEAMNGLLQQTKTAARGFRDVGNFIAVAYLRMSKLKHLPANPLIPAISREIGRYRHVC</sequence>
<dbReference type="InterPro" id="IPR029261">
    <property type="entry name" value="Transposase_Znf"/>
</dbReference>
<dbReference type="RefSeq" id="WP_254471753.1">
    <property type="nucleotide sequence ID" value="NZ_CP113432.1"/>
</dbReference>
<keyword evidence="5" id="KW-1185">Reference proteome</keyword>
<feature type="domain" description="Transposase IS204/IS1001/IS1096/IS1165 DDE" evidence="1">
    <location>
        <begin position="159"/>
        <end position="408"/>
    </location>
</feature>